<comment type="caution">
    <text evidence="1">The sequence shown here is derived from an EMBL/GenBank/DDBJ whole genome shotgun (WGS) entry which is preliminary data.</text>
</comment>
<sequence>MHQDIKKVLDNTNPTTTTEAPRRILTADLLSKPGPYHMHMHDYYAYHVVRTAAVTSTVGAVASGLLFNSPALRFVSVAFAARCGVGAAMA</sequence>
<evidence type="ECO:0000313" key="1">
    <source>
        <dbReference type="EMBL" id="KAL3505659.1"/>
    </source>
</evidence>
<reference evidence="1 2" key="1">
    <citation type="submission" date="2024-11" db="EMBL/GenBank/DDBJ databases">
        <title>A near-complete genome assembly of Cinchona calisaya.</title>
        <authorList>
            <person name="Lian D.C."/>
            <person name="Zhao X.W."/>
            <person name="Wei L."/>
        </authorList>
    </citation>
    <scope>NUCLEOTIDE SEQUENCE [LARGE SCALE GENOMIC DNA]</scope>
    <source>
        <tissue evidence="1">Nenye</tissue>
    </source>
</reference>
<dbReference type="Proteomes" id="UP001630127">
    <property type="component" value="Unassembled WGS sequence"/>
</dbReference>
<name>A0ABD2YI24_9GENT</name>
<organism evidence="1 2">
    <name type="scientific">Cinchona calisaya</name>
    <dbReference type="NCBI Taxonomy" id="153742"/>
    <lineage>
        <taxon>Eukaryota</taxon>
        <taxon>Viridiplantae</taxon>
        <taxon>Streptophyta</taxon>
        <taxon>Embryophyta</taxon>
        <taxon>Tracheophyta</taxon>
        <taxon>Spermatophyta</taxon>
        <taxon>Magnoliopsida</taxon>
        <taxon>eudicotyledons</taxon>
        <taxon>Gunneridae</taxon>
        <taxon>Pentapetalae</taxon>
        <taxon>asterids</taxon>
        <taxon>lamiids</taxon>
        <taxon>Gentianales</taxon>
        <taxon>Rubiaceae</taxon>
        <taxon>Cinchonoideae</taxon>
        <taxon>Cinchoneae</taxon>
        <taxon>Cinchona</taxon>
    </lineage>
</organism>
<accession>A0ABD2YI24</accession>
<keyword evidence="2" id="KW-1185">Reference proteome</keyword>
<dbReference type="EMBL" id="JBJUIK010000013">
    <property type="protein sequence ID" value="KAL3505659.1"/>
    <property type="molecule type" value="Genomic_DNA"/>
</dbReference>
<dbReference type="AlphaFoldDB" id="A0ABD2YI24"/>
<gene>
    <name evidence="1" type="ORF">ACH5RR_031041</name>
</gene>
<evidence type="ECO:0000313" key="2">
    <source>
        <dbReference type="Proteomes" id="UP001630127"/>
    </source>
</evidence>
<proteinExistence type="predicted"/>
<protein>
    <submittedName>
        <fullName evidence="1">Uncharacterized protein</fullName>
    </submittedName>
</protein>